<feature type="region of interest" description="Disordered" evidence="1">
    <location>
        <begin position="186"/>
        <end position="206"/>
    </location>
</feature>
<dbReference type="CDD" id="cd07067">
    <property type="entry name" value="HP_PGM_like"/>
    <property type="match status" value="1"/>
</dbReference>
<dbReference type="PANTHER" id="PTHR47821:SF2">
    <property type="entry name" value="PHOSPHOGLYCERATE MUTASE FAMILY PROTEIN"/>
    <property type="match status" value="1"/>
</dbReference>
<dbReference type="PIRSF" id="PIRSF000709">
    <property type="entry name" value="6PFK_2-Ptase"/>
    <property type="match status" value="1"/>
</dbReference>
<feature type="compositionally biased region" description="Basic and acidic residues" evidence="1">
    <location>
        <begin position="195"/>
        <end position="206"/>
    </location>
</feature>
<reference evidence="2 3" key="1">
    <citation type="submission" date="2018-11" db="EMBL/GenBank/DDBJ databases">
        <title>Trebonia kvetii gen.nov., sp.nov., a novel acidophilic actinobacterium, and proposal of the new actinobacterial family Treboniaceae fam. nov.</title>
        <authorList>
            <person name="Rapoport D."/>
            <person name="Sagova-Mareckova M."/>
            <person name="Sedlacek I."/>
            <person name="Provaznik J."/>
            <person name="Kralova S."/>
            <person name="Pavlinic D."/>
            <person name="Benes V."/>
            <person name="Kopecky J."/>
        </authorList>
    </citation>
    <scope>NUCLEOTIDE SEQUENCE [LARGE SCALE GENOMIC DNA]</scope>
    <source>
        <strain evidence="2 3">15Tr583</strain>
    </source>
</reference>
<keyword evidence="3" id="KW-1185">Reference proteome</keyword>
<dbReference type="Gene3D" id="3.40.50.1240">
    <property type="entry name" value="Phosphoglycerate mutase-like"/>
    <property type="match status" value="1"/>
</dbReference>
<dbReference type="AlphaFoldDB" id="A0A6P2BP05"/>
<dbReference type="PANTHER" id="PTHR47821">
    <property type="entry name" value="PHOSPHOGLYCERATE MUTASE FAMILY PROTEIN"/>
    <property type="match status" value="1"/>
</dbReference>
<evidence type="ECO:0000256" key="1">
    <source>
        <dbReference type="SAM" id="MobiDB-lite"/>
    </source>
</evidence>
<dbReference type="InterPro" id="IPR029033">
    <property type="entry name" value="His_PPase_superfam"/>
</dbReference>
<dbReference type="EMBL" id="RPFW01000009">
    <property type="protein sequence ID" value="TVZ00251.1"/>
    <property type="molecule type" value="Genomic_DNA"/>
</dbReference>
<dbReference type="SMART" id="SM00855">
    <property type="entry name" value="PGAM"/>
    <property type="match status" value="1"/>
</dbReference>
<dbReference type="SUPFAM" id="SSF53254">
    <property type="entry name" value="Phosphoglycerate mutase-like"/>
    <property type="match status" value="1"/>
</dbReference>
<accession>A0A6P2BP05</accession>
<evidence type="ECO:0000313" key="3">
    <source>
        <dbReference type="Proteomes" id="UP000460272"/>
    </source>
</evidence>
<proteinExistence type="predicted"/>
<protein>
    <submittedName>
        <fullName evidence="2">Histidine phosphatase family protein</fullName>
    </submittedName>
</protein>
<dbReference type="Pfam" id="PF00300">
    <property type="entry name" value="His_Phos_1"/>
    <property type="match status" value="1"/>
</dbReference>
<organism evidence="2 3">
    <name type="scientific">Trebonia kvetii</name>
    <dbReference type="NCBI Taxonomy" id="2480626"/>
    <lineage>
        <taxon>Bacteria</taxon>
        <taxon>Bacillati</taxon>
        <taxon>Actinomycetota</taxon>
        <taxon>Actinomycetes</taxon>
        <taxon>Streptosporangiales</taxon>
        <taxon>Treboniaceae</taxon>
        <taxon>Trebonia</taxon>
    </lineage>
</organism>
<evidence type="ECO:0000313" key="2">
    <source>
        <dbReference type="EMBL" id="TVZ00251.1"/>
    </source>
</evidence>
<comment type="caution">
    <text evidence="2">The sequence shown here is derived from an EMBL/GenBank/DDBJ whole genome shotgun (WGS) entry which is preliminary data.</text>
</comment>
<dbReference type="OrthoDB" id="9793115at2"/>
<dbReference type="RefSeq" id="WP_145860897.1">
    <property type="nucleotide sequence ID" value="NZ_RPFW01000009.1"/>
</dbReference>
<gene>
    <name evidence="2" type="ORF">EAS64_36980</name>
</gene>
<dbReference type="InterPro" id="IPR013078">
    <property type="entry name" value="His_Pase_superF_clade-1"/>
</dbReference>
<sequence length="206" mass="21863">MNLDRLANRYFGMRHGESKANVAGLIVSRIETDRSGDYGLSDRGRLQAAAAAGCCGLSDRTVIRSSDFTRAWQTAQIVRERIGAAEVVAAEELRERSFGELDGSPAAGYARVWTADQAEAGASPAPGPVPDGVEPVTAVLDRTVALIAELERRHAGADILLVSHGDTLAILAAGFLGVEPSRHRSVPSFGTAEIRPLRPPDDARHG</sequence>
<name>A0A6P2BP05_9ACTN</name>
<dbReference type="Proteomes" id="UP000460272">
    <property type="component" value="Unassembled WGS sequence"/>
</dbReference>